<evidence type="ECO:0000259" key="2">
    <source>
        <dbReference type="Pfam" id="PF01979"/>
    </source>
</evidence>
<dbReference type="AlphaFoldDB" id="A0A5M3MUZ7"/>
<dbReference type="GO" id="GO:0004038">
    <property type="term" value="F:allantoinase activity"/>
    <property type="evidence" value="ECO:0007669"/>
    <property type="project" value="TreeGrafter"/>
</dbReference>
<name>A0A5M3MUZ7_CONPW</name>
<dbReference type="RefSeq" id="XP_007766520.1">
    <property type="nucleotide sequence ID" value="XM_007768330.1"/>
</dbReference>
<gene>
    <name evidence="3" type="ORF">CONPUDRAFT_81093</name>
</gene>
<dbReference type="Gene3D" id="3.20.20.140">
    <property type="entry name" value="Metal-dependent hydrolases"/>
    <property type="match status" value="2"/>
</dbReference>
<organism evidence="3 4">
    <name type="scientific">Coniophora puteana (strain RWD-64-598)</name>
    <name type="common">Brown rot fungus</name>
    <dbReference type="NCBI Taxonomy" id="741705"/>
    <lineage>
        <taxon>Eukaryota</taxon>
        <taxon>Fungi</taxon>
        <taxon>Dikarya</taxon>
        <taxon>Basidiomycota</taxon>
        <taxon>Agaricomycotina</taxon>
        <taxon>Agaricomycetes</taxon>
        <taxon>Agaricomycetidae</taxon>
        <taxon>Boletales</taxon>
        <taxon>Coniophorineae</taxon>
        <taxon>Coniophoraceae</taxon>
        <taxon>Coniophora</taxon>
    </lineage>
</organism>
<dbReference type="PANTHER" id="PTHR43668">
    <property type="entry name" value="ALLANTOINASE"/>
    <property type="match status" value="1"/>
</dbReference>
<dbReference type="GO" id="GO:0005737">
    <property type="term" value="C:cytoplasm"/>
    <property type="evidence" value="ECO:0007669"/>
    <property type="project" value="TreeGrafter"/>
</dbReference>
<dbReference type="Pfam" id="PF01979">
    <property type="entry name" value="Amidohydro_1"/>
    <property type="match status" value="1"/>
</dbReference>
<dbReference type="InterPro" id="IPR006680">
    <property type="entry name" value="Amidohydro-rel"/>
</dbReference>
<dbReference type="Proteomes" id="UP000053558">
    <property type="component" value="Unassembled WGS sequence"/>
</dbReference>
<evidence type="ECO:0000313" key="3">
    <source>
        <dbReference type="EMBL" id="EIW82936.1"/>
    </source>
</evidence>
<reference evidence="4" key="1">
    <citation type="journal article" date="2012" name="Science">
        <title>The Paleozoic origin of enzymatic lignin decomposition reconstructed from 31 fungal genomes.</title>
        <authorList>
            <person name="Floudas D."/>
            <person name="Binder M."/>
            <person name="Riley R."/>
            <person name="Barry K."/>
            <person name="Blanchette R.A."/>
            <person name="Henrissat B."/>
            <person name="Martinez A.T."/>
            <person name="Otillar R."/>
            <person name="Spatafora J.W."/>
            <person name="Yadav J.S."/>
            <person name="Aerts A."/>
            <person name="Benoit I."/>
            <person name="Boyd A."/>
            <person name="Carlson A."/>
            <person name="Copeland A."/>
            <person name="Coutinho P.M."/>
            <person name="de Vries R.P."/>
            <person name="Ferreira P."/>
            <person name="Findley K."/>
            <person name="Foster B."/>
            <person name="Gaskell J."/>
            <person name="Glotzer D."/>
            <person name="Gorecki P."/>
            <person name="Heitman J."/>
            <person name="Hesse C."/>
            <person name="Hori C."/>
            <person name="Igarashi K."/>
            <person name="Jurgens J.A."/>
            <person name="Kallen N."/>
            <person name="Kersten P."/>
            <person name="Kohler A."/>
            <person name="Kuees U."/>
            <person name="Kumar T.K.A."/>
            <person name="Kuo A."/>
            <person name="LaButti K."/>
            <person name="Larrondo L.F."/>
            <person name="Lindquist E."/>
            <person name="Ling A."/>
            <person name="Lombard V."/>
            <person name="Lucas S."/>
            <person name="Lundell T."/>
            <person name="Martin R."/>
            <person name="McLaughlin D.J."/>
            <person name="Morgenstern I."/>
            <person name="Morin E."/>
            <person name="Murat C."/>
            <person name="Nagy L.G."/>
            <person name="Nolan M."/>
            <person name="Ohm R.A."/>
            <person name="Patyshakuliyeva A."/>
            <person name="Rokas A."/>
            <person name="Ruiz-Duenas F.J."/>
            <person name="Sabat G."/>
            <person name="Salamov A."/>
            <person name="Samejima M."/>
            <person name="Schmutz J."/>
            <person name="Slot J.C."/>
            <person name="St John F."/>
            <person name="Stenlid J."/>
            <person name="Sun H."/>
            <person name="Sun S."/>
            <person name="Syed K."/>
            <person name="Tsang A."/>
            <person name="Wiebenga A."/>
            <person name="Young D."/>
            <person name="Pisabarro A."/>
            <person name="Eastwood D.C."/>
            <person name="Martin F."/>
            <person name="Cullen D."/>
            <person name="Grigoriev I.V."/>
            <person name="Hibbett D.S."/>
        </authorList>
    </citation>
    <scope>NUCLEOTIDE SEQUENCE [LARGE SCALE GENOMIC DNA]</scope>
    <source>
        <strain evidence="4">RWD-64-598 SS2</strain>
    </source>
</reference>
<dbReference type="OMA" id="PAEIMGM"/>
<evidence type="ECO:0000313" key="4">
    <source>
        <dbReference type="Proteomes" id="UP000053558"/>
    </source>
</evidence>
<feature type="transmembrane region" description="Helical" evidence="1">
    <location>
        <begin position="18"/>
        <end position="37"/>
    </location>
</feature>
<dbReference type="KEGG" id="cput:CONPUDRAFT_81093"/>
<protein>
    <submittedName>
        <fullName evidence="3">Carbohydrate esterase family 9 protein</fullName>
    </submittedName>
</protein>
<dbReference type="SUPFAM" id="SSF51338">
    <property type="entry name" value="Composite domain of metallo-dependent hydrolases"/>
    <property type="match status" value="1"/>
</dbReference>
<evidence type="ECO:0000256" key="1">
    <source>
        <dbReference type="SAM" id="Phobius"/>
    </source>
</evidence>
<dbReference type="GeneID" id="19210178"/>
<dbReference type="PANTHER" id="PTHR43668:SF5">
    <property type="entry name" value="AMIDOHYDROLASE 3 DOMAIN-CONTAINING PROTEIN"/>
    <property type="match status" value="1"/>
</dbReference>
<keyword evidence="1" id="KW-0472">Membrane</keyword>
<keyword evidence="4" id="KW-1185">Reference proteome</keyword>
<sequence>MFEKDDAGHLQPRRRSSVFRLGFLAAAVLTFVTLYQIETYKEEVASPRLLKDIARCHYLARPAGPEHDFYSRSHSDRFVPGTRPTLVLNATIWTGQHNGTQVINGGELLLDRGLILAMGKVDRELIRSYKQLHVIDADGAWVTPGIIDMHTHLGDAASPALDGAQDDNSIKGPIVSWLRSLDGLNTHDDSYRTTIAGGVTTSLVLPGSANVIGGQAFAIKLRTTKERSPTSMLLEPPFNINTSFPDTGARPRWRHLKQACGENPSGVYSNTRMDNVWAFRQAYNEARKVKESQDAFCSKLLQGERNIGDFPESLQWESLVDVLRGKVKVHTHCYEPVDLDDLMRLSNEFEFPIAAVHHASEAYLVPDLLKTGYGHPPAVALFATDARYKREAYRSSEFAPRVLAQHGIQVAMKSDHPVQNSRFLLYEAQQAYYYGMPYNLAMASVMSTPAQVLGLDHRVGFIQEGYDADIVMWDSHPLALGATPTHVFIDGISQLKDAHVQEKPAVFQELPKVPDFDADAQAAVEYEGLPPLEPKKRTSGFVLFRNVKSLYVHEEDGSVAREVSLMRDDGTLGVVLVHEGKVCYKPESTCAEFVSGVDAADTIDLEGGALAPGLVSFGAPLGLAEIDSEPSTKDGVVTDPLTASVPRIAGGDDALVHASDGLQFGGRDALLAYRAGVTSAITAPIHRGFWGGLSAHFSLGAAHRLQDGAVIRPQAGVHMSISHFGTPSISTQIGTLRRLLLSSKAGEAGFWFEEVRKGRVPLVVEAHSADIIATLIELKREVEQKLGTTIKLTVTGASEAHLLAPELSANGVGVIMNPARAFPYAWEDRRILPGPPLTERSAISTLIEHNVTVGVGVLEAWDARNARFDLAWAWYEAAGSMSRQEAMALASTNVEELLTGSVASAQRDLVATRGGDMFDMSSRVVAVVSARQGAVDLL</sequence>
<dbReference type="InterPro" id="IPR050138">
    <property type="entry name" value="DHOase/Allantoinase_Hydrolase"/>
</dbReference>
<comment type="caution">
    <text evidence="3">The sequence shown here is derived from an EMBL/GenBank/DDBJ whole genome shotgun (WGS) entry which is preliminary data.</text>
</comment>
<accession>A0A5M3MUZ7</accession>
<dbReference type="GO" id="GO:0006145">
    <property type="term" value="P:purine nucleobase catabolic process"/>
    <property type="evidence" value="ECO:0007669"/>
    <property type="project" value="TreeGrafter"/>
</dbReference>
<dbReference type="SUPFAM" id="SSF51556">
    <property type="entry name" value="Metallo-dependent hydrolases"/>
    <property type="match status" value="1"/>
</dbReference>
<dbReference type="EMBL" id="JH711576">
    <property type="protein sequence ID" value="EIW82936.1"/>
    <property type="molecule type" value="Genomic_DNA"/>
</dbReference>
<dbReference type="OrthoDB" id="10258955at2759"/>
<keyword evidence="1" id="KW-0812">Transmembrane</keyword>
<feature type="domain" description="Amidohydrolase-related" evidence="2">
    <location>
        <begin position="141"/>
        <end position="491"/>
    </location>
</feature>
<proteinExistence type="predicted"/>
<keyword evidence="1" id="KW-1133">Transmembrane helix</keyword>
<dbReference type="InterPro" id="IPR032466">
    <property type="entry name" value="Metal_Hydrolase"/>
</dbReference>
<dbReference type="InterPro" id="IPR011059">
    <property type="entry name" value="Metal-dep_hydrolase_composite"/>
</dbReference>